<comment type="caution">
    <text evidence="4">The sequence shown here is derived from an EMBL/GenBank/DDBJ whole genome shotgun (WGS) entry which is preliminary data.</text>
</comment>
<name>A0A5A8F621_9BACT</name>
<dbReference type="SUPFAM" id="SSF53448">
    <property type="entry name" value="Nucleotide-diphospho-sugar transferases"/>
    <property type="match status" value="1"/>
</dbReference>
<keyword evidence="5" id="KW-1185">Reference proteome</keyword>
<accession>A0A5A8F621</accession>
<gene>
    <name evidence="4" type="ORF">FHQ18_03330</name>
</gene>
<dbReference type="PANTHER" id="PTHR43630">
    <property type="entry name" value="POLY-BETA-1,6-N-ACETYL-D-GLUCOSAMINE SYNTHASE"/>
    <property type="match status" value="1"/>
</dbReference>
<dbReference type="Proteomes" id="UP000322876">
    <property type="component" value="Unassembled WGS sequence"/>
</dbReference>
<evidence type="ECO:0000259" key="3">
    <source>
        <dbReference type="Pfam" id="PF00535"/>
    </source>
</evidence>
<proteinExistence type="inferred from homology"/>
<evidence type="ECO:0000256" key="2">
    <source>
        <dbReference type="SAM" id="Phobius"/>
    </source>
</evidence>
<protein>
    <submittedName>
        <fullName evidence="4">Glycosyltransferase family 2 protein</fullName>
    </submittedName>
</protein>
<dbReference type="Gene3D" id="3.90.550.10">
    <property type="entry name" value="Spore Coat Polysaccharide Biosynthesis Protein SpsA, Chain A"/>
    <property type="match status" value="1"/>
</dbReference>
<keyword evidence="2" id="KW-1133">Transmembrane helix</keyword>
<dbReference type="PANTHER" id="PTHR43630:SF2">
    <property type="entry name" value="GLYCOSYLTRANSFERASE"/>
    <property type="match status" value="1"/>
</dbReference>
<comment type="similarity">
    <text evidence="1">Belongs to the glycosyltransferase 2 family. WaaE/KdtX subfamily.</text>
</comment>
<dbReference type="RefSeq" id="WP_149265753.1">
    <property type="nucleotide sequence ID" value="NZ_VFJB01000003.1"/>
</dbReference>
<sequence>MEKISVVILTFNGEKYLEACLSQISKIGDEIIIVDSGSSDNTISIAKKFTDKIFFHEFENYGRQCRYAVSLTACKWVFVVDQDEILTDALVDEIKYLKLTGFDCDGYYIKRDNYLFGKLIKHGGWGDDYVLRLFNKEKGEHTDNNFSVVKTEGMTKKLKHSIKHYPYDSVHEYLSKMHSYANHSAKEMLSQNKTFKLRKLILNPFGRFFKKYILEFGFLDGLHGFVLAVFSYYFVFLKYLRFWELKRNEK</sequence>
<feature type="transmembrane region" description="Helical" evidence="2">
    <location>
        <begin position="221"/>
        <end position="240"/>
    </location>
</feature>
<dbReference type="OrthoDB" id="9815923at2"/>
<dbReference type="GO" id="GO:0016740">
    <property type="term" value="F:transferase activity"/>
    <property type="evidence" value="ECO:0007669"/>
    <property type="project" value="UniProtKB-KW"/>
</dbReference>
<dbReference type="InterPro" id="IPR029044">
    <property type="entry name" value="Nucleotide-diphossugar_trans"/>
</dbReference>
<dbReference type="InterPro" id="IPR001173">
    <property type="entry name" value="Glyco_trans_2-like"/>
</dbReference>
<evidence type="ECO:0000313" key="5">
    <source>
        <dbReference type="Proteomes" id="UP000322876"/>
    </source>
</evidence>
<dbReference type="Pfam" id="PF00535">
    <property type="entry name" value="Glycos_transf_2"/>
    <property type="match status" value="1"/>
</dbReference>
<dbReference type="CDD" id="cd02511">
    <property type="entry name" value="Beta4Glucosyltransferase"/>
    <property type="match status" value="1"/>
</dbReference>
<dbReference type="EMBL" id="VFJB01000003">
    <property type="protein sequence ID" value="KAA0258995.1"/>
    <property type="molecule type" value="Genomic_DNA"/>
</dbReference>
<keyword evidence="2" id="KW-0472">Membrane</keyword>
<dbReference type="AlphaFoldDB" id="A0A5A8F621"/>
<keyword evidence="2" id="KW-0812">Transmembrane</keyword>
<reference evidence="4 5" key="1">
    <citation type="submission" date="2019-06" db="EMBL/GenBank/DDBJ databases">
        <title>Genomic insights into carbon and energy metabolism of Deferribacter autotrophicus revealed new metabolic traits in the phylum Deferribacteres.</title>
        <authorList>
            <person name="Slobodkin A.I."/>
            <person name="Slobodkina G.B."/>
            <person name="Allioux M."/>
            <person name="Alain K."/>
            <person name="Jebbar M."/>
            <person name="Shadrin V."/>
            <person name="Kublanov I.V."/>
            <person name="Toshchakov S.V."/>
            <person name="Bonch-Osmolovskaya E.A."/>
        </authorList>
    </citation>
    <scope>NUCLEOTIDE SEQUENCE [LARGE SCALE GENOMIC DNA]</scope>
    <source>
        <strain evidence="4 5">SL50</strain>
    </source>
</reference>
<evidence type="ECO:0000313" key="4">
    <source>
        <dbReference type="EMBL" id="KAA0258995.1"/>
    </source>
</evidence>
<feature type="domain" description="Glycosyltransferase 2-like" evidence="3">
    <location>
        <begin position="5"/>
        <end position="129"/>
    </location>
</feature>
<organism evidence="4 5">
    <name type="scientific">Deferribacter autotrophicus</name>
    <dbReference type="NCBI Taxonomy" id="500465"/>
    <lineage>
        <taxon>Bacteria</taxon>
        <taxon>Pseudomonadati</taxon>
        <taxon>Deferribacterota</taxon>
        <taxon>Deferribacteres</taxon>
        <taxon>Deferribacterales</taxon>
        <taxon>Deferribacteraceae</taxon>
        <taxon>Deferribacter</taxon>
    </lineage>
</organism>
<keyword evidence="4" id="KW-0808">Transferase</keyword>
<evidence type="ECO:0000256" key="1">
    <source>
        <dbReference type="ARBA" id="ARBA00038494"/>
    </source>
</evidence>